<dbReference type="Proteomes" id="UP001331761">
    <property type="component" value="Unassembled WGS sequence"/>
</dbReference>
<comment type="caution">
    <text evidence="2">The sequence shown here is derived from an EMBL/GenBank/DDBJ whole genome shotgun (WGS) entry which is preliminary data.</text>
</comment>
<sequence length="116" mass="13405">GSLPIWAFIIPEILIVVTLLIGLFLQPETKGKALMDQMVEANYGRLENELPRALIRYKVIYDTGYATRHSNWVRQYVRLLSPISARPIRIETATHMLRAVTQFECLSHTNDEMSWC</sequence>
<evidence type="ECO:0000256" key="1">
    <source>
        <dbReference type="SAM" id="Phobius"/>
    </source>
</evidence>
<evidence type="ECO:0000313" key="2">
    <source>
        <dbReference type="EMBL" id="KAK5975283.1"/>
    </source>
</evidence>
<feature type="non-terminal residue" evidence="2">
    <location>
        <position position="1"/>
    </location>
</feature>
<keyword evidence="1" id="KW-0472">Membrane</keyword>
<dbReference type="AlphaFoldDB" id="A0AAN8FSY2"/>
<accession>A0AAN8FSY2</accession>
<dbReference type="EMBL" id="WIXE01013213">
    <property type="protein sequence ID" value="KAK5975283.1"/>
    <property type="molecule type" value="Genomic_DNA"/>
</dbReference>
<reference evidence="2 3" key="1">
    <citation type="submission" date="2019-10" db="EMBL/GenBank/DDBJ databases">
        <title>Assembly and Annotation for the nematode Trichostrongylus colubriformis.</title>
        <authorList>
            <person name="Martin J."/>
        </authorList>
    </citation>
    <scope>NUCLEOTIDE SEQUENCE [LARGE SCALE GENOMIC DNA]</scope>
    <source>
        <strain evidence="2">G859</strain>
        <tissue evidence="2">Whole worm</tissue>
    </source>
</reference>
<feature type="transmembrane region" description="Helical" evidence="1">
    <location>
        <begin position="6"/>
        <end position="25"/>
    </location>
</feature>
<keyword evidence="3" id="KW-1185">Reference proteome</keyword>
<proteinExistence type="predicted"/>
<keyword evidence="1" id="KW-0812">Transmembrane</keyword>
<gene>
    <name evidence="2" type="ORF">GCK32_004466</name>
</gene>
<protein>
    <submittedName>
        <fullName evidence="2">Uncharacterized protein</fullName>
    </submittedName>
</protein>
<keyword evidence="1" id="KW-1133">Transmembrane helix</keyword>
<name>A0AAN8FSY2_TRICO</name>
<organism evidence="2 3">
    <name type="scientific">Trichostrongylus colubriformis</name>
    <name type="common">Black scour worm</name>
    <dbReference type="NCBI Taxonomy" id="6319"/>
    <lineage>
        <taxon>Eukaryota</taxon>
        <taxon>Metazoa</taxon>
        <taxon>Ecdysozoa</taxon>
        <taxon>Nematoda</taxon>
        <taxon>Chromadorea</taxon>
        <taxon>Rhabditida</taxon>
        <taxon>Rhabditina</taxon>
        <taxon>Rhabditomorpha</taxon>
        <taxon>Strongyloidea</taxon>
        <taxon>Trichostrongylidae</taxon>
        <taxon>Trichostrongylus</taxon>
    </lineage>
</organism>
<evidence type="ECO:0000313" key="3">
    <source>
        <dbReference type="Proteomes" id="UP001331761"/>
    </source>
</evidence>